<dbReference type="InterPro" id="IPR008875">
    <property type="entry name" value="TraX"/>
</dbReference>
<dbReference type="Proteomes" id="UP000016662">
    <property type="component" value="Unassembled WGS sequence"/>
</dbReference>
<evidence type="ECO:0008006" key="4">
    <source>
        <dbReference type="Google" id="ProtNLM"/>
    </source>
</evidence>
<feature type="transmembrane region" description="Helical" evidence="1">
    <location>
        <begin position="213"/>
        <end position="233"/>
    </location>
</feature>
<feature type="transmembrane region" description="Helical" evidence="1">
    <location>
        <begin position="94"/>
        <end position="112"/>
    </location>
</feature>
<dbReference type="AlphaFoldDB" id="U2JWW9"/>
<dbReference type="EMBL" id="AWVF01000345">
    <property type="protein sequence ID" value="ERJ90786.1"/>
    <property type="molecule type" value="Genomic_DNA"/>
</dbReference>
<dbReference type="RefSeq" id="WP_021680945.1">
    <property type="nucleotide sequence ID" value="NZ_KI260319.1"/>
</dbReference>
<evidence type="ECO:0000313" key="3">
    <source>
        <dbReference type="Proteomes" id="UP000016662"/>
    </source>
</evidence>
<organism evidence="2 3">
    <name type="scientific">Ruminococcus callidus ATCC 27760</name>
    <dbReference type="NCBI Taxonomy" id="411473"/>
    <lineage>
        <taxon>Bacteria</taxon>
        <taxon>Bacillati</taxon>
        <taxon>Bacillota</taxon>
        <taxon>Clostridia</taxon>
        <taxon>Eubacteriales</taxon>
        <taxon>Oscillospiraceae</taxon>
        <taxon>Ruminococcus</taxon>
    </lineage>
</organism>
<dbReference type="STRING" id="411473.RUMCAL_02758"/>
<accession>U2JWW9</accession>
<gene>
    <name evidence="2" type="ORF">RUMCAL_02758</name>
</gene>
<feature type="transmembrane region" description="Helical" evidence="1">
    <location>
        <begin position="12"/>
        <end position="31"/>
    </location>
</feature>
<keyword evidence="1" id="KW-1133">Transmembrane helix</keyword>
<feature type="transmembrane region" description="Helical" evidence="1">
    <location>
        <begin position="124"/>
        <end position="148"/>
    </location>
</feature>
<reference evidence="2 3" key="1">
    <citation type="submission" date="2013-07" db="EMBL/GenBank/DDBJ databases">
        <authorList>
            <person name="Weinstock G."/>
            <person name="Sodergren E."/>
            <person name="Wylie T."/>
            <person name="Fulton L."/>
            <person name="Fulton R."/>
            <person name="Fronick C."/>
            <person name="O'Laughlin M."/>
            <person name="Godfrey J."/>
            <person name="Miner T."/>
            <person name="Herter B."/>
            <person name="Appelbaum E."/>
            <person name="Cordes M."/>
            <person name="Lek S."/>
            <person name="Wollam A."/>
            <person name="Pepin K.H."/>
            <person name="Palsikar V.B."/>
            <person name="Mitreva M."/>
            <person name="Wilson R.K."/>
        </authorList>
    </citation>
    <scope>NUCLEOTIDE SEQUENCE [LARGE SCALE GENOMIC DNA]</scope>
    <source>
        <strain evidence="2 3">ATCC 27760</strain>
    </source>
</reference>
<sequence>MTNTKGFLNRNQLKYLVIAAMLIDHIAWAFVPTASLLGQVMHIIGRLTGPTMAYMLAEGYRYTRNVKKYAMRLGIFAVISWLPFSYFESGGIRPAFGVIYTLFLSLLAIWFWDKAKCSVSVKWLAVLVLCILSVFGDWAMFDVLYALTFFRYRENPREKWLTFSGITLVCCVSMLGNEPIWSGLFQLGIFLVIPLIQYCYNGESGSKKPFHKWFFYVFYPLHLLVLGILRWVVFA</sequence>
<evidence type="ECO:0000256" key="1">
    <source>
        <dbReference type="SAM" id="Phobius"/>
    </source>
</evidence>
<protein>
    <recommendedName>
        <fullName evidence="4">Protein TraX</fullName>
    </recommendedName>
</protein>
<feature type="transmembrane region" description="Helical" evidence="1">
    <location>
        <begin position="183"/>
        <end position="201"/>
    </location>
</feature>
<dbReference type="OrthoDB" id="9781069at2"/>
<keyword evidence="1" id="KW-0472">Membrane</keyword>
<dbReference type="Pfam" id="PF05857">
    <property type="entry name" value="TraX"/>
    <property type="match status" value="1"/>
</dbReference>
<name>U2JWW9_9FIRM</name>
<evidence type="ECO:0000313" key="2">
    <source>
        <dbReference type="EMBL" id="ERJ90786.1"/>
    </source>
</evidence>
<proteinExistence type="predicted"/>
<dbReference type="eggNOG" id="ENOG5032T1X">
    <property type="taxonomic scope" value="Bacteria"/>
</dbReference>
<comment type="caution">
    <text evidence="2">The sequence shown here is derived from an EMBL/GenBank/DDBJ whole genome shotgun (WGS) entry which is preliminary data.</text>
</comment>
<dbReference type="PATRIC" id="fig|411473.3.peg.2314"/>
<keyword evidence="1" id="KW-0812">Transmembrane</keyword>
<dbReference type="HOGENOM" id="CLU_074054_0_0_9"/>
<keyword evidence="3" id="KW-1185">Reference proteome</keyword>
<feature type="transmembrane region" description="Helical" evidence="1">
    <location>
        <begin position="69"/>
        <end position="87"/>
    </location>
</feature>